<feature type="transmembrane region" description="Helical" evidence="5">
    <location>
        <begin position="193"/>
        <end position="210"/>
    </location>
</feature>
<dbReference type="RefSeq" id="WP_006930503.1">
    <property type="nucleotide sequence ID" value="NZ_CM001402.1"/>
</dbReference>
<dbReference type="GO" id="GO:0032259">
    <property type="term" value="P:methylation"/>
    <property type="evidence" value="ECO:0007669"/>
    <property type="project" value="UniProtKB-KW"/>
</dbReference>
<organism evidence="7 8">
    <name type="scientific">Caldithrix abyssi DSM 13497</name>
    <dbReference type="NCBI Taxonomy" id="880073"/>
    <lineage>
        <taxon>Bacteria</taxon>
        <taxon>Pseudomonadati</taxon>
        <taxon>Calditrichota</taxon>
        <taxon>Calditrichia</taxon>
        <taxon>Calditrichales</taxon>
        <taxon>Calditrichaceae</taxon>
        <taxon>Caldithrix</taxon>
    </lineage>
</organism>
<feature type="transmembrane region" description="Helical" evidence="5">
    <location>
        <begin position="15"/>
        <end position="36"/>
    </location>
</feature>
<dbReference type="PaxDb" id="880073-Calab_3442"/>
<dbReference type="eggNOG" id="COG2020">
    <property type="taxonomic scope" value="Bacteria"/>
</dbReference>
<evidence type="ECO:0000313" key="8">
    <source>
        <dbReference type="Proteomes" id="UP000004671"/>
    </source>
</evidence>
<reference evidence="7 8" key="1">
    <citation type="submission" date="2011-09" db="EMBL/GenBank/DDBJ databases">
        <title>The permanent draft genome of Caldithrix abyssi DSM 13497.</title>
        <authorList>
            <consortium name="US DOE Joint Genome Institute (JGI-PGF)"/>
            <person name="Lucas S."/>
            <person name="Han J."/>
            <person name="Lapidus A."/>
            <person name="Bruce D."/>
            <person name="Goodwin L."/>
            <person name="Pitluck S."/>
            <person name="Peters L."/>
            <person name="Kyrpides N."/>
            <person name="Mavromatis K."/>
            <person name="Ivanova N."/>
            <person name="Mikhailova N."/>
            <person name="Chertkov O."/>
            <person name="Detter J.C."/>
            <person name="Tapia R."/>
            <person name="Han C."/>
            <person name="Land M."/>
            <person name="Hauser L."/>
            <person name="Markowitz V."/>
            <person name="Cheng J.-F."/>
            <person name="Hugenholtz P."/>
            <person name="Woyke T."/>
            <person name="Wu D."/>
            <person name="Spring S."/>
            <person name="Brambilla E."/>
            <person name="Klenk H.-P."/>
            <person name="Eisen J.A."/>
        </authorList>
    </citation>
    <scope>NUCLEOTIDE SEQUENCE [LARGE SCALE GENOMIC DNA]</scope>
    <source>
        <strain evidence="7 8">DSM 13497</strain>
    </source>
</reference>
<dbReference type="PANTHER" id="PTHR12714">
    <property type="entry name" value="PROTEIN-S ISOPRENYLCYSTEINE O-METHYLTRANSFERASE"/>
    <property type="match status" value="1"/>
</dbReference>
<dbReference type="Proteomes" id="UP000183868">
    <property type="component" value="Chromosome"/>
</dbReference>
<evidence type="ECO:0000256" key="2">
    <source>
        <dbReference type="ARBA" id="ARBA00022692"/>
    </source>
</evidence>
<dbReference type="GO" id="GO:0008168">
    <property type="term" value="F:methyltransferase activity"/>
    <property type="evidence" value="ECO:0007669"/>
    <property type="project" value="UniProtKB-KW"/>
</dbReference>
<keyword evidence="2 5" id="KW-0812">Transmembrane</keyword>
<dbReference type="KEGG" id="caby:Cabys_2360"/>
<evidence type="ECO:0000313" key="6">
    <source>
        <dbReference type="EMBL" id="APF19109.1"/>
    </source>
</evidence>
<keyword evidence="6" id="KW-0808">Transferase</keyword>
<evidence type="ECO:0000256" key="4">
    <source>
        <dbReference type="ARBA" id="ARBA00023136"/>
    </source>
</evidence>
<evidence type="ECO:0000313" key="7">
    <source>
        <dbReference type="EMBL" id="EHO43042.1"/>
    </source>
</evidence>
<proteinExistence type="predicted"/>
<dbReference type="PANTHER" id="PTHR12714:SF9">
    <property type="entry name" value="PROTEIN-S-ISOPRENYLCYSTEINE O-METHYLTRANSFERASE"/>
    <property type="match status" value="1"/>
</dbReference>
<name>H1XWR6_CALAY</name>
<protein>
    <submittedName>
        <fullName evidence="6">Protein-S-isoprenylcysteine O-methyltransferase Ste14</fullName>
    </submittedName>
</protein>
<dbReference type="STRING" id="880073.Cabys_2360"/>
<dbReference type="OrthoDB" id="9811969at2"/>
<keyword evidence="4 5" id="KW-0472">Membrane</keyword>
<accession>H1XWR6</accession>
<dbReference type="Proteomes" id="UP000004671">
    <property type="component" value="Chromosome"/>
</dbReference>
<dbReference type="InParanoid" id="H1XWR6"/>
<dbReference type="EMBL" id="CM001402">
    <property type="protein sequence ID" value="EHO43042.1"/>
    <property type="molecule type" value="Genomic_DNA"/>
</dbReference>
<dbReference type="HOGENOM" id="CLU_1097032_0_0_0"/>
<feature type="transmembrane region" description="Helical" evidence="5">
    <location>
        <begin position="216"/>
        <end position="234"/>
    </location>
</feature>
<evidence type="ECO:0000256" key="1">
    <source>
        <dbReference type="ARBA" id="ARBA00004127"/>
    </source>
</evidence>
<dbReference type="GO" id="GO:0012505">
    <property type="term" value="C:endomembrane system"/>
    <property type="evidence" value="ECO:0007669"/>
    <property type="project" value="UniProtKB-SubCell"/>
</dbReference>
<dbReference type="InterPro" id="IPR007318">
    <property type="entry name" value="Phopholipid_MeTrfase"/>
</dbReference>
<dbReference type="EMBL" id="CP018099">
    <property type="protein sequence ID" value="APF19109.1"/>
    <property type="molecule type" value="Genomic_DNA"/>
</dbReference>
<dbReference type="AlphaFoldDB" id="H1XWR6"/>
<comment type="subcellular location">
    <subcellularLocation>
        <location evidence="1">Endomembrane system</location>
        <topology evidence="1">Multi-pass membrane protein</topology>
    </subcellularLocation>
</comment>
<feature type="transmembrane region" description="Helical" evidence="5">
    <location>
        <begin position="115"/>
        <end position="138"/>
    </location>
</feature>
<dbReference type="Gene3D" id="1.20.120.1630">
    <property type="match status" value="1"/>
</dbReference>
<keyword evidence="8" id="KW-1185">Reference proteome</keyword>
<sequence length="253" mass="28735" precursor="true">MLSLKETWRRWEFELRIVVSFLIVALICAISFAFYPKSPLCAAVVGRWFGLSASSATTLAYLLASVFMAAASLLRMWAGSLLTSRRMMRFAVQSDGLVIAGPYRLVRNPIYLSDLIAFAGFALILPHVGLLMPFLLWLHYHQIIRYEEQALQRSHGASFERYASQVNRLFPGRRALKQLATARREFIINRDGLMHNALYLLFIPGFLFSARTHNLWHALLIGLPAVGLWTYLHVRIGLSGPSPFLSRIKRSKP</sequence>
<evidence type="ECO:0000256" key="3">
    <source>
        <dbReference type="ARBA" id="ARBA00022989"/>
    </source>
</evidence>
<gene>
    <name evidence="6" type="ORF">Cabys_2360</name>
    <name evidence="7" type="ORF">Calab_3442</name>
</gene>
<keyword evidence="3 5" id="KW-1133">Transmembrane helix</keyword>
<evidence type="ECO:0000313" key="9">
    <source>
        <dbReference type="Proteomes" id="UP000183868"/>
    </source>
</evidence>
<feature type="transmembrane region" description="Helical" evidence="5">
    <location>
        <begin position="48"/>
        <end position="74"/>
    </location>
</feature>
<dbReference type="Pfam" id="PF04191">
    <property type="entry name" value="PEMT"/>
    <property type="match status" value="1"/>
</dbReference>
<keyword evidence="6" id="KW-0489">Methyltransferase</keyword>
<reference evidence="6 9" key="2">
    <citation type="submission" date="2016-11" db="EMBL/GenBank/DDBJ databases">
        <title>Genomic analysis of Caldithrix abyssi and proposal of a novel bacterial phylum Caldithrichaeota.</title>
        <authorList>
            <person name="Kublanov I."/>
            <person name="Sigalova O."/>
            <person name="Gavrilov S."/>
            <person name="Lebedinsky A."/>
            <person name="Ivanova N."/>
            <person name="Daum C."/>
            <person name="Reddy T."/>
            <person name="Klenk H.P."/>
            <person name="Goker M."/>
            <person name="Reva O."/>
            <person name="Miroshnichenko M."/>
            <person name="Kyprides N."/>
            <person name="Woyke T."/>
            <person name="Gelfand M."/>
        </authorList>
    </citation>
    <scope>NUCLEOTIDE SEQUENCE [LARGE SCALE GENOMIC DNA]</scope>
    <source>
        <strain evidence="6 9">LF13</strain>
    </source>
</reference>
<evidence type="ECO:0000256" key="5">
    <source>
        <dbReference type="SAM" id="Phobius"/>
    </source>
</evidence>